<accession>A0A1Q9AUU7</accession>
<reference evidence="1 2" key="1">
    <citation type="submission" date="2016-09" db="EMBL/GenBank/DDBJ databases">
        <title>Rhizobium sp. nov., a novel species isolated from the rice rhizosphere.</title>
        <authorList>
            <person name="Zhao J."/>
            <person name="Zhang X."/>
        </authorList>
    </citation>
    <scope>NUCLEOTIDE SEQUENCE [LARGE SCALE GENOMIC DNA]</scope>
    <source>
        <strain evidence="1 2">1.7048</strain>
    </source>
</reference>
<dbReference type="Proteomes" id="UP000186364">
    <property type="component" value="Unassembled WGS sequence"/>
</dbReference>
<protein>
    <submittedName>
        <fullName evidence="1">Uncharacterized protein</fullName>
    </submittedName>
</protein>
<keyword evidence="2" id="KW-1185">Reference proteome</keyword>
<evidence type="ECO:0000313" key="2">
    <source>
        <dbReference type="Proteomes" id="UP000186364"/>
    </source>
</evidence>
<dbReference type="RefSeq" id="WP_075628528.1">
    <property type="nucleotide sequence ID" value="NZ_FOAM01000004.1"/>
</dbReference>
<gene>
    <name evidence="1" type="ORF">BJF93_04580</name>
</gene>
<sequence length="78" mass="8354">MTRDDILAVLGPVDEVLQAEIAATGASRAELAEAWAWVNADEALVNQGRALPTGRVAELVELLTADEDEDLDQTVHVD</sequence>
<dbReference type="OrthoDB" id="7870562at2"/>
<evidence type="ECO:0000313" key="1">
    <source>
        <dbReference type="EMBL" id="OLP59184.1"/>
    </source>
</evidence>
<organism evidence="1 2">
    <name type="scientific">Xaviernesmea oryzae</name>
    <dbReference type="NCBI Taxonomy" id="464029"/>
    <lineage>
        <taxon>Bacteria</taxon>
        <taxon>Pseudomonadati</taxon>
        <taxon>Pseudomonadota</taxon>
        <taxon>Alphaproteobacteria</taxon>
        <taxon>Hyphomicrobiales</taxon>
        <taxon>Rhizobiaceae</taxon>
        <taxon>Rhizobium/Agrobacterium group</taxon>
        <taxon>Xaviernesmea</taxon>
    </lineage>
</organism>
<dbReference type="EMBL" id="MKIP01000053">
    <property type="protein sequence ID" value="OLP59184.1"/>
    <property type="molecule type" value="Genomic_DNA"/>
</dbReference>
<dbReference type="AlphaFoldDB" id="A0A1Q9AUU7"/>
<proteinExistence type="predicted"/>
<name>A0A1Q9AUU7_9HYPH</name>
<comment type="caution">
    <text evidence="1">The sequence shown here is derived from an EMBL/GenBank/DDBJ whole genome shotgun (WGS) entry which is preliminary data.</text>
</comment>